<feature type="region of interest" description="Disordered" evidence="1">
    <location>
        <begin position="2108"/>
        <end position="2271"/>
    </location>
</feature>
<feature type="compositionally biased region" description="Basic and acidic residues" evidence="1">
    <location>
        <begin position="399"/>
        <end position="411"/>
    </location>
</feature>
<feature type="region of interest" description="Disordered" evidence="1">
    <location>
        <begin position="378"/>
        <end position="437"/>
    </location>
</feature>
<proteinExistence type="predicted"/>
<feature type="compositionally biased region" description="Low complexity" evidence="1">
    <location>
        <begin position="2633"/>
        <end position="2656"/>
    </location>
</feature>
<feature type="compositionally biased region" description="Basic and acidic residues" evidence="1">
    <location>
        <begin position="825"/>
        <end position="844"/>
    </location>
</feature>
<feature type="compositionally biased region" description="Polar residues" evidence="1">
    <location>
        <begin position="171"/>
        <end position="186"/>
    </location>
</feature>
<feature type="compositionally biased region" description="Polar residues" evidence="1">
    <location>
        <begin position="2477"/>
        <end position="2490"/>
    </location>
</feature>
<feature type="compositionally biased region" description="Acidic residues" evidence="1">
    <location>
        <begin position="2155"/>
        <end position="2168"/>
    </location>
</feature>
<feature type="compositionally biased region" description="Polar residues" evidence="1">
    <location>
        <begin position="2504"/>
        <end position="2532"/>
    </location>
</feature>
<feature type="compositionally biased region" description="Basic and acidic residues" evidence="1">
    <location>
        <begin position="1890"/>
        <end position="1912"/>
    </location>
</feature>
<feature type="compositionally biased region" description="Basic and acidic residues" evidence="1">
    <location>
        <begin position="2203"/>
        <end position="2238"/>
    </location>
</feature>
<dbReference type="EnsemblMetazoa" id="G1769.4">
    <property type="protein sequence ID" value="G1769.4:cds"/>
    <property type="gene ID" value="G1769"/>
</dbReference>
<feature type="compositionally biased region" description="Basic and acidic residues" evidence="1">
    <location>
        <begin position="300"/>
        <end position="309"/>
    </location>
</feature>
<feature type="compositionally biased region" description="Low complexity" evidence="1">
    <location>
        <begin position="2701"/>
        <end position="2715"/>
    </location>
</feature>
<feature type="compositionally biased region" description="Basic and acidic residues" evidence="1">
    <location>
        <begin position="1024"/>
        <end position="1040"/>
    </location>
</feature>
<name>A0A8W8JBY6_MAGGI</name>
<feature type="compositionally biased region" description="Low complexity" evidence="1">
    <location>
        <begin position="2019"/>
        <end position="2028"/>
    </location>
</feature>
<feature type="compositionally biased region" description="Basic and acidic residues" evidence="1">
    <location>
        <begin position="490"/>
        <end position="519"/>
    </location>
</feature>
<evidence type="ECO:0000313" key="2">
    <source>
        <dbReference type="EnsemblMetazoa" id="G1769.4:cds"/>
    </source>
</evidence>
<feature type="compositionally biased region" description="Basic and acidic residues" evidence="1">
    <location>
        <begin position="925"/>
        <end position="946"/>
    </location>
</feature>
<feature type="compositionally biased region" description="Low complexity" evidence="1">
    <location>
        <begin position="2259"/>
        <end position="2268"/>
    </location>
</feature>
<protein>
    <submittedName>
        <fullName evidence="2">Uncharacterized protein</fullName>
    </submittedName>
</protein>
<feature type="compositionally biased region" description="Acidic residues" evidence="1">
    <location>
        <begin position="890"/>
        <end position="899"/>
    </location>
</feature>
<keyword evidence="3" id="KW-1185">Reference proteome</keyword>
<feature type="compositionally biased region" description="Basic and acidic residues" evidence="1">
    <location>
        <begin position="2112"/>
        <end position="2124"/>
    </location>
</feature>
<feature type="compositionally biased region" description="Basic and acidic residues" evidence="1">
    <location>
        <begin position="767"/>
        <end position="780"/>
    </location>
</feature>
<feature type="region of interest" description="Disordered" evidence="1">
    <location>
        <begin position="2773"/>
        <end position="2798"/>
    </location>
</feature>
<accession>A0A8W8JBY6</accession>
<feature type="compositionally biased region" description="Polar residues" evidence="1">
    <location>
        <begin position="2426"/>
        <end position="2445"/>
    </location>
</feature>
<dbReference type="CDD" id="cd00590">
    <property type="entry name" value="RRM_SF"/>
    <property type="match status" value="1"/>
</dbReference>
<feature type="compositionally biased region" description="Low complexity" evidence="1">
    <location>
        <begin position="1920"/>
        <end position="1935"/>
    </location>
</feature>
<feature type="region of interest" description="Disordered" evidence="1">
    <location>
        <begin position="887"/>
        <end position="1047"/>
    </location>
</feature>
<feature type="region of interest" description="Disordered" evidence="1">
    <location>
        <begin position="2283"/>
        <end position="2344"/>
    </location>
</feature>
<feature type="compositionally biased region" description="Polar residues" evidence="1">
    <location>
        <begin position="2002"/>
        <end position="2018"/>
    </location>
</feature>
<feature type="compositionally biased region" description="Basic and acidic residues" evidence="1">
    <location>
        <begin position="970"/>
        <end position="1015"/>
    </location>
</feature>
<feature type="compositionally biased region" description="Polar residues" evidence="1">
    <location>
        <begin position="755"/>
        <end position="765"/>
    </location>
</feature>
<sequence length="2798" mass="313418">MEDETNFMEFSVVDECGSDEGDDPDDEIQVLDEIVSSNPSKESDLFADMVVLDISTSPTKELEEVKEKSHSSHRSDRSNRYRDKRSPYKERSSRDKRSSNRESSRKDEEKRSDRRRDRSRSKDSRQDRSRSKDKRQDRSRSKESRYKSNSDRRRRSREKEQEKSSSSKRSQNTPTKEASKRSQSSKQTERRDVKSSTTKSSSKVHSKENLKTFKEKDSKEKLEKSSVEKPETDGESEGEGISISTDDNIFSGIHASDMNKSDFVTLTVVDEDDIEETNAKKIPEKKTTSKSSESYPAKCRKADVTEKTKTQSPIITASDDKRKTQQSQKIMKTVNKPASKNTIQEEEKAPLKVTNRLTEIFKPKSDSKKEVEMVVVEDINKLDKPSPKPRATSTPQQRPAKEDPNKFKVTEELFTVENVEGAGTRKPTKEDPNKFKVTEEMFSVENVKDTGKRKPTKEDPNKFKVTEELFTVENMDKTNREVKIIGVDDLLLKNAEKEESKDSSNKKETSTLKAEESKSVNKAQVVVVEDSAKTINPQKNQGASSPSPVQRKSVREVSSKVNVTEKELPVEAQKKTEQEVSIVNDGSSLEKKEEKAMTSVEIKDKESENLKKDNIVKLKDKPLEKEPEKETKLFEVPSIDEEEGEEMEISIMDDLNVESKSSEISGETDEDVIEVIFSNGEEEEEMLLNSKTEFEDNFSKGTDQSDNSFSSKLAQDQESSISSSTNREPQAKGNEQIDENQDSDSHNKDKIPSPQIANNEQNAVQEQEFKEIESPIKPDDVIEDGMEIIVLSDTEDEDSYHEHEMQYKDEENIDHNDNDYADTLADDKDKDESTEIENTGRDAEVDGFIEDGTEITMEDEGSGIEAGDEDNLGEIDEDAFLAMMQSEGLTVEDADDAEDETRGNSEQVDEATDSTQLIITVSQTSEKRDVKSSGDSQEKSELKLPIDRISSNLAKIRKEMDNASKQSKSGSKEGSSHEKDEARSSRERSKDRGSREPSKDKEGQNSKSSEGDLRQVLKNKKSQGSRDLRDVIKERKSKEIDDGEPEQCLSEDSLLEVDEYFEEEELVEIDTFYDDYQEKKLETVVIVDETLLPKEKEHWGFDTVGEVMRLPMRMTNVSVEDLGRESARFMLEACDAFFVDLNSGDGALYIDNSELRTMRPFIMIGKIAKFLKECPHVDVECDRAISFLLEEKLKAVGIKKKNQIPKRGLLYIRGIPKHISEEKLANSLKAIEAIIPKNLMDKRIGFAMVVYNTTEEVKKFLATLKIFDKTCISYQEIAKKRKGLFRELQEHPEAKEALLDGDTQLQVHKRQVEARKRLMAIQEQIMKKNKEKVKKTRNKKLQKQRERQKEKELRSLMMRAKKIMEEEGLEENLEIVTDTFPGKYNKGRSMEEHEQLRSPLKNAEHKTATWIVPIEGSVRDADYNRLRREVLDELKDDISNGRFKHQNHLEDAIRKGIESKRKAEARIRLTRWGSGGVGGVVQTSQPGGTGEVYSINQFKEDFRKTRVMVQGVPMPDSSLPNMVPDSIEIMIPVQEGSLPMQGMQGQTHMMPIGSQVLPAPLQMVPRPDISSSQVPISSIPGVPNLASVQQPFPLSQAPQMTMASLQQPYPQSQAPHMTMTSVQQPYPQSQAPQMTMTSVQQAPQMTNISVNQAFPQAQAPYIQNFQHHPPRPPVSNYVQTTRAPMPVPSTIGQQVPIMQGMQQGGVAMQPRGVGGTLQRPPTGLPMPGLSQPGLVGYPGSRLPGAVPRNIAPRPVPISNPPGTVPRAPVPRAPIPRAPVPVVNPVTPSVIQSQPVLYKPPTCNAPTAGPTNPTKKPVDDAQNRNNSQQEKSNKDDRVSDTQSRSKGRENAPAIKINVGSQFSRKSMQILKRKNEDIDGMPMSEGNSAKKSKTDEVGPKSILKKDEQQGKIDMFETEAGNSKSSGSKTTPSQSSESQFKRKGNLISVPIQQGTVQQQRTTSKPAQQQEVGKKIQVLQNRIAQKFPSAVTKKASEEPPQEDTEQGNVSPQTLSYLRSHQVSQQKTSYSSSESEDDSTDFMQRLKGPEGLMSLMDVDVSGVQPSGQGIQDMLKKWDYLAEKQKLQREKEKLARKEAKLKKFMEKAPILMQEYEENERKRQEKRRAQENDPLIKLLQSALEAAQEKANKRRSPSPVLTDNEEEDMSLSEDEEKTSASGEFIIDYGHRSLTGQKDKPQKLTRRQRRERRMDQKKAEMEYRKKMESEKGQKSTSEKDSRDELTDMLKSSLKAVQDHLDEMKKQKPQSQQEQASQNPFLQDLMSRVHTHIQAQQGGVSTSIAQPGSQPGAATSSGLPQKSFTQTSTVTSMEAGSRGPGTSWASQMQPQHGGPVSITPYVPLSSNVSNLPSNTFEYGHSSKSVQPSWGGGYGGDFRAEVSSAAQDQMGEKPVQERTEVFDYGHKSKSETKGNPPASTKDNATASSTQPQSQTDIHSLTIESISEILQVAKTLQASQAKIKDTIGKPNTTAQQQKVTQENLKRNSVGELLKNISHSGGNSSQSNKGPANKSVSGQASSGPTGTRMHFHGNQGKNQKAPYVGHQGNQNNLQSNNAAPQQNREKSESPPVEMFLGMEGSRYERQKQREEEERRKRMEKNSPVGNSCRQQSRGNNSSSLQGVGRGSALPGGRSSSSSYGSGQRNSNQSAFGSELMTENELQSWENLQRQLRQSYLEDQISGPTMSAYDQRLKQSNQQAASSQNQPQAGSLDWFQQSKQLQMQDRLRRQAAPKGILKGAPTKASKIWAEEDMEFHSTSQQVANWGQGAKSFNQGNKGPNSTLVHYANSDSD</sequence>
<feature type="compositionally biased region" description="Basic and acidic residues" evidence="1">
    <location>
        <begin position="2399"/>
        <end position="2421"/>
    </location>
</feature>
<feature type="compositionally biased region" description="Polar residues" evidence="1">
    <location>
        <begin position="1947"/>
        <end position="1967"/>
    </location>
</feature>
<feature type="compositionally biased region" description="Polar residues" evidence="1">
    <location>
        <begin position="699"/>
        <end position="728"/>
    </location>
</feature>
<feature type="compositionally biased region" description="Basic and acidic residues" evidence="1">
    <location>
        <begin position="427"/>
        <end position="437"/>
    </location>
</feature>
<feature type="compositionally biased region" description="Basic and acidic residues" evidence="1">
    <location>
        <begin position="2588"/>
        <end position="2607"/>
    </location>
</feature>
<feature type="region of interest" description="Disordered" evidence="1">
    <location>
        <begin position="279"/>
        <end position="347"/>
    </location>
</feature>
<dbReference type="GO" id="GO:0003676">
    <property type="term" value="F:nucleic acid binding"/>
    <property type="evidence" value="ECO:0007669"/>
    <property type="project" value="InterPro"/>
</dbReference>
<feature type="compositionally biased region" description="Basic and acidic residues" evidence="1">
    <location>
        <begin position="800"/>
        <end position="818"/>
    </location>
</feature>
<feature type="compositionally biased region" description="Basic and acidic residues" evidence="1">
    <location>
        <begin position="588"/>
        <end position="601"/>
    </location>
</feature>
<feature type="compositionally biased region" description="Basic and acidic residues" evidence="1">
    <location>
        <begin position="60"/>
        <end position="165"/>
    </location>
</feature>
<feature type="region of interest" description="Disordered" evidence="1">
    <location>
        <begin position="2475"/>
        <end position="2666"/>
    </location>
</feature>
<feature type="region of interest" description="Disordered" evidence="1">
    <location>
        <begin position="1795"/>
        <end position="1970"/>
    </location>
</feature>
<feature type="compositionally biased region" description="Polar residues" evidence="1">
    <location>
        <begin position="2283"/>
        <end position="2324"/>
    </location>
</feature>
<feature type="compositionally biased region" description="Polar residues" evidence="1">
    <location>
        <begin position="913"/>
        <end position="924"/>
    </location>
</feature>
<reference evidence="2" key="1">
    <citation type="submission" date="2022-08" db="UniProtKB">
        <authorList>
            <consortium name="EnsemblMetazoa"/>
        </authorList>
    </citation>
    <scope>IDENTIFICATION</scope>
    <source>
        <strain evidence="2">05x7-T-G4-1.051#20</strain>
    </source>
</reference>
<feature type="compositionally biased region" description="Polar residues" evidence="1">
    <location>
        <begin position="325"/>
        <end position="342"/>
    </location>
</feature>
<feature type="region of interest" description="Disordered" evidence="1">
    <location>
        <begin position="57"/>
        <end position="247"/>
    </location>
</feature>
<dbReference type="Proteomes" id="UP000005408">
    <property type="component" value="Unassembled WGS sequence"/>
</dbReference>
<evidence type="ECO:0000313" key="3">
    <source>
        <dbReference type="Proteomes" id="UP000005408"/>
    </source>
</evidence>
<feature type="compositionally biased region" description="Basic and acidic residues" evidence="1">
    <location>
        <begin position="553"/>
        <end position="578"/>
    </location>
</feature>
<feature type="compositionally biased region" description="Acidic residues" evidence="1">
    <location>
        <begin position="845"/>
        <end position="874"/>
    </location>
</feature>
<evidence type="ECO:0000256" key="1">
    <source>
        <dbReference type="SAM" id="MobiDB-lite"/>
    </source>
</evidence>
<feature type="compositionally biased region" description="Polar residues" evidence="1">
    <location>
        <begin position="2554"/>
        <end position="2569"/>
    </location>
</feature>
<feature type="compositionally biased region" description="Polar residues" evidence="1">
    <location>
        <begin position="2610"/>
        <end position="2628"/>
    </location>
</feature>
<feature type="compositionally biased region" description="Basic and acidic residues" evidence="1">
    <location>
        <begin position="2247"/>
        <end position="2256"/>
    </location>
</feature>
<dbReference type="SUPFAM" id="SSF54928">
    <property type="entry name" value="RNA-binding domain, RBD"/>
    <property type="match status" value="1"/>
</dbReference>
<feature type="compositionally biased region" description="Polar residues" evidence="1">
    <location>
        <begin position="2720"/>
        <end position="2729"/>
    </location>
</feature>
<feature type="compositionally biased region" description="Polar residues" evidence="1">
    <location>
        <begin position="533"/>
        <end position="550"/>
    </location>
</feature>
<feature type="compositionally biased region" description="Basic residues" evidence="1">
    <location>
        <begin position="1329"/>
        <end position="1342"/>
    </location>
</feature>
<feature type="region of interest" description="Disordered" evidence="1">
    <location>
        <begin position="486"/>
        <end position="601"/>
    </location>
</feature>
<feature type="region of interest" description="Disordered" evidence="1">
    <location>
        <begin position="2392"/>
        <end position="2445"/>
    </location>
</feature>
<dbReference type="PANTHER" id="PTHR34660">
    <property type="entry name" value="MYB-LIKE PROTEIN X"/>
    <property type="match status" value="1"/>
</dbReference>
<organism evidence="2 3">
    <name type="scientific">Magallana gigas</name>
    <name type="common">Pacific oyster</name>
    <name type="synonym">Crassostrea gigas</name>
    <dbReference type="NCBI Taxonomy" id="29159"/>
    <lineage>
        <taxon>Eukaryota</taxon>
        <taxon>Metazoa</taxon>
        <taxon>Spiralia</taxon>
        <taxon>Lophotrochozoa</taxon>
        <taxon>Mollusca</taxon>
        <taxon>Bivalvia</taxon>
        <taxon>Autobranchia</taxon>
        <taxon>Pteriomorphia</taxon>
        <taxon>Ostreida</taxon>
        <taxon>Ostreoidea</taxon>
        <taxon>Ostreidae</taxon>
        <taxon>Magallana</taxon>
    </lineage>
</organism>
<feature type="region of interest" description="Disordered" evidence="1">
    <location>
        <begin position="1329"/>
        <end position="1350"/>
    </location>
</feature>
<feature type="region of interest" description="Disordered" evidence="1">
    <location>
        <begin position="1984"/>
        <end position="2039"/>
    </location>
</feature>
<feature type="compositionally biased region" description="Basic and acidic residues" evidence="1">
    <location>
        <begin position="205"/>
        <end position="232"/>
    </location>
</feature>
<dbReference type="InterPro" id="IPR035979">
    <property type="entry name" value="RBD_domain_sf"/>
</dbReference>
<dbReference type="PANTHER" id="PTHR34660:SF3">
    <property type="entry name" value="RRM DOMAIN-CONTAINING PROTEIN"/>
    <property type="match status" value="1"/>
</dbReference>
<feature type="region of interest" description="Disordered" evidence="1">
    <location>
        <begin position="656"/>
        <end position="874"/>
    </location>
</feature>
<feature type="region of interest" description="Disordered" evidence="1">
    <location>
        <begin position="2689"/>
        <end position="2749"/>
    </location>
</feature>